<comment type="caution">
    <text evidence="1">The sequence shown here is derived from an EMBL/GenBank/DDBJ whole genome shotgun (WGS) entry which is preliminary data.</text>
</comment>
<dbReference type="EMBL" id="JAAGVY010000004">
    <property type="protein sequence ID" value="NEN22633.1"/>
    <property type="molecule type" value="Genomic_DNA"/>
</dbReference>
<dbReference type="AlphaFoldDB" id="A0A7K3WLV8"/>
<evidence type="ECO:0000313" key="1">
    <source>
        <dbReference type="EMBL" id="NEN22633.1"/>
    </source>
</evidence>
<accession>A0A7K3WLV8</accession>
<proteinExistence type="predicted"/>
<evidence type="ECO:0000313" key="2">
    <source>
        <dbReference type="Proteomes" id="UP000486602"/>
    </source>
</evidence>
<dbReference type="Proteomes" id="UP000486602">
    <property type="component" value="Unassembled WGS sequence"/>
</dbReference>
<sequence length="151" mass="17448">MRTYITAVLIFGWLLFTANSCKEDDNGCPASFINKQDDRLQVRNNHAFGIVHQFIFHYPDTNIYNSDVIADDSDNNKTLASGESGRISYGRCWENIFSREIDSDTLLIFSYSLDTLNLKGWDYIVSNYAVLDRKTYSLQDLQNNNWLIELP</sequence>
<keyword evidence="2" id="KW-1185">Reference proteome</keyword>
<organism evidence="1 2">
    <name type="scientific">Cryomorpha ignava</name>
    <dbReference type="NCBI Taxonomy" id="101383"/>
    <lineage>
        <taxon>Bacteria</taxon>
        <taxon>Pseudomonadati</taxon>
        <taxon>Bacteroidota</taxon>
        <taxon>Flavobacteriia</taxon>
        <taxon>Flavobacteriales</taxon>
        <taxon>Cryomorphaceae</taxon>
        <taxon>Cryomorpha</taxon>
    </lineage>
</organism>
<protein>
    <submittedName>
        <fullName evidence="1">Uncharacterized protein</fullName>
    </submittedName>
</protein>
<name>A0A7K3WLV8_9FLAO</name>
<reference evidence="1 2" key="1">
    <citation type="submission" date="2020-02" db="EMBL/GenBank/DDBJ databases">
        <title>Out from the shadows clarifying the taxonomy of the family Cryomorphaceae and related taxa by utilizing the GTDB taxonomic framework.</title>
        <authorList>
            <person name="Bowman J.P."/>
        </authorList>
    </citation>
    <scope>NUCLEOTIDE SEQUENCE [LARGE SCALE GENOMIC DNA]</scope>
    <source>
        <strain evidence="1 2">QSSC 1-22</strain>
    </source>
</reference>
<gene>
    <name evidence="1" type="ORF">G3O08_03825</name>
</gene>
<dbReference type="RefSeq" id="WP_163283357.1">
    <property type="nucleotide sequence ID" value="NZ_JAAGVY010000004.1"/>
</dbReference>